<evidence type="ECO:0000256" key="1">
    <source>
        <dbReference type="SAM" id="MobiDB-lite"/>
    </source>
</evidence>
<dbReference type="AlphaFoldDB" id="A0A5M6DMK7"/>
<evidence type="ECO:0000256" key="2">
    <source>
        <dbReference type="SAM" id="SignalP"/>
    </source>
</evidence>
<proteinExistence type="predicted"/>
<keyword evidence="4" id="KW-1185">Reference proteome</keyword>
<evidence type="ECO:0000313" key="3">
    <source>
        <dbReference type="EMBL" id="KAA5548623.1"/>
    </source>
</evidence>
<evidence type="ECO:0000313" key="4">
    <source>
        <dbReference type="Proteomes" id="UP000323426"/>
    </source>
</evidence>
<reference evidence="3 4" key="1">
    <citation type="submission" date="2019-09" db="EMBL/GenBank/DDBJ databases">
        <title>Genome sequence and assembly of Adhaeribacter sp.</title>
        <authorList>
            <person name="Chhetri G."/>
        </authorList>
    </citation>
    <scope>NUCLEOTIDE SEQUENCE [LARGE SCALE GENOMIC DNA]</scope>
    <source>
        <strain evidence="3 4">DK36</strain>
    </source>
</reference>
<name>A0A5M6DMK7_9BACT</name>
<accession>A0A5M6DMK7</accession>
<feature type="signal peptide" evidence="2">
    <location>
        <begin position="1"/>
        <end position="20"/>
    </location>
</feature>
<comment type="caution">
    <text evidence="3">The sequence shown here is derived from an EMBL/GenBank/DDBJ whole genome shotgun (WGS) entry which is preliminary data.</text>
</comment>
<protein>
    <submittedName>
        <fullName evidence="3">Uncharacterized protein</fullName>
    </submittedName>
</protein>
<organism evidence="3 4">
    <name type="scientific">Adhaeribacter rhizoryzae</name>
    <dbReference type="NCBI Taxonomy" id="2607907"/>
    <lineage>
        <taxon>Bacteria</taxon>
        <taxon>Pseudomonadati</taxon>
        <taxon>Bacteroidota</taxon>
        <taxon>Cytophagia</taxon>
        <taxon>Cytophagales</taxon>
        <taxon>Hymenobacteraceae</taxon>
        <taxon>Adhaeribacter</taxon>
    </lineage>
</organism>
<dbReference type="Proteomes" id="UP000323426">
    <property type="component" value="Unassembled WGS sequence"/>
</dbReference>
<gene>
    <name evidence="3" type="ORF">F0145_03655</name>
</gene>
<dbReference type="RefSeq" id="WP_150086951.1">
    <property type="nucleotide sequence ID" value="NZ_VWSF01000002.1"/>
</dbReference>
<dbReference type="EMBL" id="VWSF01000002">
    <property type="protein sequence ID" value="KAA5548623.1"/>
    <property type="molecule type" value="Genomic_DNA"/>
</dbReference>
<feature type="chain" id="PRO_5024347432" evidence="2">
    <location>
        <begin position="21"/>
        <end position="188"/>
    </location>
</feature>
<sequence length="188" mass="21191">MKKNTILLFLLLLTSFSAFAQKYRTNIGARLGRNDFGVSLQQKILEEVTLEGIAGVGSREADFTLLVEKHYPLIGKGFNYYIGAGAHVGTVKEYGGFYGADVILGTELKLPIFPLVISLDIKPAIHASHSDWFAFDGGFTLRYILVKEKVEKKRFGIFGGGNRNDDNDRNRRNKKNKKEAPKRRLFEF</sequence>
<feature type="region of interest" description="Disordered" evidence="1">
    <location>
        <begin position="161"/>
        <end position="180"/>
    </location>
</feature>
<keyword evidence="2" id="KW-0732">Signal</keyword>